<organism evidence="2 3">
    <name type="scientific">Carpediemonas membranifera</name>
    <dbReference type="NCBI Taxonomy" id="201153"/>
    <lineage>
        <taxon>Eukaryota</taxon>
        <taxon>Metamonada</taxon>
        <taxon>Carpediemonas-like organisms</taxon>
        <taxon>Carpediemonas</taxon>
    </lineage>
</organism>
<reference evidence="2" key="1">
    <citation type="submission" date="2021-05" db="EMBL/GenBank/DDBJ databases">
        <title>A free-living protist that lacks canonical eukaryotic 1 DNA replication and segregation systems.</title>
        <authorList>
            <person name="Salas-Leiva D.E."/>
            <person name="Tromer E.C."/>
            <person name="Curtis B.A."/>
            <person name="Jerlstrom-Hultqvist J."/>
            <person name="Kolisko M."/>
            <person name="Yi Z."/>
            <person name="Salas-Leiva J.S."/>
            <person name="Gallot-Lavallee L."/>
            <person name="Kops G.J.P.L."/>
            <person name="Archibald J.M."/>
            <person name="Simpson A.G.B."/>
            <person name="Roger A.J."/>
        </authorList>
    </citation>
    <scope>NUCLEOTIDE SEQUENCE</scope>
    <source>
        <strain evidence="2">BICM</strain>
    </source>
</reference>
<keyword evidence="3" id="KW-1185">Reference proteome</keyword>
<evidence type="ECO:0000313" key="2">
    <source>
        <dbReference type="EMBL" id="KAG9395323.1"/>
    </source>
</evidence>
<feature type="compositionally biased region" description="Basic and acidic residues" evidence="1">
    <location>
        <begin position="1"/>
        <end position="32"/>
    </location>
</feature>
<dbReference type="AlphaFoldDB" id="A0A8J6AVM0"/>
<sequence length="95" mass="11242">MVQNEENRSRNMEQTAKKKKDEGQKRAADIQRQHPQSPVTAGLWVFVDRDAEIRKKYDLKWRGPLKVIRKVPGKSNSYIVRDPETRKTYKKHVSH</sequence>
<name>A0A8J6AVM0_9EUKA</name>
<accession>A0A8J6AVM0</accession>
<dbReference type="Proteomes" id="UP000717585">
    <property type="component" value="Unassembled WGS sequence"/>
</dbReference>
<feature type="region of interest" description="Disordered" evidence="1">
    <location>
        <begin position="1"/>
        <end position="39"/>
    </location>
</feature>
<comment type="caution">
    <text evidence="2">The sequence shown here is derived from an EMBL/GenBank/DDBJ whole genome shotgun (WGS) entry which is preliminary data.</text>
</comment>
<evidence type="ECO:0000256" key="1">
    <source>
        <dbReference type="SAM" id="MobiDB-lite"/>
    </source>
</evidence>
<proteinExistence type="predicted"/>
<dbReference type="OrthoDB" id="10068564at2759"/>
<protein>
    <submittedName>
        <fullName evidence="2">Uncharacterized protein</fullName>
    </submittedName>
</protein>
<dbReference type="EMBL" id="JAHDYR010000012">
    <property type="protein sequence ID" value="KAG9395323.1"/>
    <property type="molecule type" value="Genomic_DNA"/>
</dbReference>
<gene>
    <name evidence="2" type="ORF">J8273_0558</name>
</gene>
<evidence type="ECO:0000313" key="3">
    <source>
        <dbReference type="Proteomes" id="UP000717585"/>
    </source>
</evidence>